<evidence type="ECO:0000256" key="2">
    <source>
        <dbReference type="ARBA" id="ARBA00023015"/>
    </source>
</evidence>
<evidence type="ECO:0000256" key="4">
    <source>
        <dbReference type="ARBA" id="ARBA00023163"/>
    </source>
</evidence>
<comment type="caution">
    <text evidence="6">The sequence shown here is derived from an EMBL/GenBank/DDBJ whole genome shotgun (WGS) entry which is preliminary data.</text>
</comment>
<protein>
    <submittedName>
        <fullName evidence="6">LysR family transcriptional regulator</fullName>
    </submittedName>
</protein>
<keyword evidence="4" id="KW-0804">Transcription</keyword>
<dbReference type="InterPro" id="IPR005119">
    <property type="entry name" value="LysR_subst-bd"/>
</dbReference>
<dbReference type="PANTHER" id="PTHR30537:SF3">
    <property type="entry name" value="TRANSCRIPTIONAL REGULATORY PROTEIN"/>
    <property type="match status" value="1"/>
</dbReference>
<proteinExistence type="inferred from homology"/>
<dbReference type="InterPro" id="IPR036388">
    <property type="entry name" value="WH-like_DNA-bd_sf"/>
</dbReference>
<feature type="domain" description="HTH lysR-type" evidence="5">
    <location>
        <begin position="13"/>
        <end position="70"/>
    </location>
</feature>
<keyword evidence="7" id="KW-1185">Reference proteome</keyword>
<evidence type="ECO:0000256" key="1">
    <source>
        <dbReference type="ARBA" id="ARBA00009437"/>
    </source>
</evidence>
<dbReference type="InterPro" id="IPR036390">
    <property type="entry name" value="WH_DNA-bd_sf"/>
</dbReference>
<organism evidence="6 7">
    <name type="scientific">Tepidamorphus gemmatus</name>
    <dbReference type="NCBI Taxonomy" id="747076"/>
    <lineage>
        <taxon>Bacteria</taxon>
        <taxon>Pseudomonadati</taxon>
        <taxon>Pseudomonadota</taxon>
        <taxon>Alphaproteobacteria</taxon>
        <taxon>Hyphomicrobiales</taxon>
        <taxon>Tepidamorphaceae</taxon>
        <taxon>Tepidamorphus</taxon>
    </lineage>
</organism>
<comment type="similarity">
    <text evidence="1">Belongs to the LysR transcriptional regulatory family.</text>
</comment>
<dbReference type="EMBL" id="SMAK01000001">
    <property type="protein sequence ID" value="TCT13183.1"/>
    <property type="molecule type" value="Genomic_DNA"/>
</dbReference>
<keyword evidence="3" id="KW-0238">DNA-binding</keyword>
<evidence type="ECO:0000259" key="5">
    <source>
        <dbReference type="PROSITE" id="PS50931"/>
    </source>
</evidence>
<dbReference type="Proteomes" id="UP000295678">
    <property type="component" value="Unassembled WGS sequence"/>
</dbReference>
<sequence>MEHLLRDAALRNVSWDDVRIFLICAETRSFRKAATILKVSSSTVVRRIDRLEHSLGILLFRRIPDGVVLTEEARAIVDHAKRMELAIYDVFRRVEPQDATTLGVVRVSITEGLGTYWVMPRLVQFQRQFPFLIIDLRCAMESADVLRMEADIAIQFVRPTAPELIVSKLGRLHVYPFAAPSYSEIYGLPRSVEEMARHRLVDQAAPQLDSGAWARLLGVEDVEGIVSLRTNSSAALLYAVEKGAGIGALPSYAPLLGAPVVPVDIGVHHSMDIWMTYHPSAQRLKRVGLVTDWIRKIFDPKAHPWFRDEFIHPDALGAALTADVSENIGVGFAAAAPLAGEATRWTGLPMRRSR</sequence>
<dbReference type="GO" id="GO:0043565">
    <property type="term" value="F:sequence-specific DNA binding"/>
    <property type="evidence" value="ECO:0007669"/>
    <property type="project" value="TreeGrafter"/>
</dbReference>
<dbReference type="Gene3D" id="3.40.190.10">
    <property type="entry name" value="Periplasmic binding protein-like II"/>
    <property type="match status" value="2"/>
</dbReference>
<dbReference type="InterPro" id="IPR000847">
    <property type="entry name" value="LysR_HTH_N"/>
</dbReference>
<evidence type="ECO:0000256" key="3">
    <source>
        <dbReference type="ARBA" id="ARBA00023125"/>
    </source>
</evidence>
<dbReference type="SUPFAM" id="SSF46785">
    <property type="entry name" value="Winged helix' DNA-binding domain"/>
    <property type="match status" value="1"/>
</dbReference>
<dbReference type="SUPFAM" id="SSF53850">
    <property type="entry name" value="Periplasmic binding protein-like II"/>
    <property type="match status" value="1"/>
</dbReference>
<evidence type="ECO:0000313" key="7">
    <source>
        <dbReference type="Proteomes" id="UP000295678"/>
    </source>
</evidence>
<dbReference type="Gene3D" id="1.10.10.10">
    <property type="entry name" value="Winged helix-like DNA-binding domain superfamily/Winged helix DNA-binding domain"/>
    <property type="match status" value="1"/>
</dbReference>
<dbReference type="OrthoDB" id="7624726at2"/>
<keyword evidence="2" id="KW-0805">Transcription regulation</keyword>
<dbReference type="Pfam" id="PF03466">
    <property type="entry name" value="LysR_substrate"/>
    <property type="match status" value="1"/>
</dbReference>
<dbReference type="GO" id="GO:0006351">
    <property type="term" value="P:DNA-templated transcription"/>
    <property type="evidence" value="ECO:0007669"/>
    <property type="project" value="TreeGrafter"/>
</dbReference>
<dbReference type="PANTHER" id="PTHR30537">
    <property type="entry name" value="HTH-TYPE TRANSCRIPTIONAL REGULATOR"/>
    <property type="match status" value="1"/>
</dbReference>
<dbReference type="AlphaFoldDB" id="A0A4R3MIN3"/>
<accession>A0A4R3MIN3</accession>
<evidence type="ECO:0000313" key="6">
    <source>
        <dbReference type="EMBL" id="TCT13183.1"/>
    </source>
</evidence>
<dbReference type="PROSITE" id="PS50931">
    <property type="entry name" value="HTH_LYSR"/>
    <property type="match status" value="1"/>
</dbReference>
<reference evidence="6 7" key="1">
    <citation type="submission" date="2019-03" db="EMBL/GenBank/DDBJ databases">
        <title>Genomic Encyclopedia of Type Strains, Phase IV (KMG-IV): sequencing the most valuable type-strain genomes for metagenomic binning, comparative biology and taxonomic classification.</title>
        <authorList>
            <person name="Goeker M."/>
        </authorList>
    </citation>
    <scope>NUCLEOTIDE SEQUENCE [LARGE SCALE GENOMIC DNA]</scope>
    <source>
        <strain evidence="6 7">DSM 19345</strain>
    </source>
</reference>
<dbReference type="InterPro" id="IPR058163">
    <property type="entry name" value="LysR-type_TF_proteobact-type"/>
</dbReference>
<gene>
    <name evidence="6" type="ORF">EDC22_10143</name>
</gene>
<dbReference type="GO" id="GO:0003700">
    <property type="term" value="F:DNA-binding transcription factor activity"/>
    <property type="evidence" value="ECO:0007669"/>
    <property type="project" value="InterPro"/>
</dbReference>
<name>A0A4R3MIN3_9HYPH</name>
<dbReference type="RefSeq" id="WP_132804599.1">
    <property type="nucleotide sequence ID" value="NZ_SMAK01000001.1"/>
</dbReference>
<dbReference type="Pfam" id="PF00126">
    <property type="entry name" value="HTH_1"/>
    <property type="match status" value="1"/>
</dbReference>